<comment type="caution">
    <text evidence="3">The sequence shown here is derived from an EMBL/GenBank/DDBJ whole genome shotgun (WGS) entry which is preliminary data.</text>
</comment>
<protein>
    <recommendedName>
        <fullName evidence="2">Myb-like domain-containing protein</fullName>
    </recommendedName>
</protein>
<reference evidence="3" key="1">
    <citation type="submission" date="2016-06" db="EMBL/GenBank/DDBJ databases">
        <authorList>
            <person name="Van Tyne D."/>
        </authorList>
    </citation>
    <scope>NUCLEOTIDE SEQUENCE</scope>
    <source>
        <strain evidence="3">JM9A</strain>
    </source>
</reference>
<dbReference type="RefSeq" id="WP_161870048.1">
    <property type="nucleotide sequence ID" value="NZ_MAEI02000001.1"/>
</dbReference>
<proteinExistence type="predicted"/>
<evidence type="ECO:0000256" key="1">
    <source>
        <dbReference type="SAM" id="Coils"/>
    </source>
</evidence>
<name>A0ABV0F7E9_9ENTE</name>
<keyword evidence="4" id="KW-1185">Reference proteome</keyword>
<sequence>MKAWTTKEIQYLIKNALLAETNEVLNLQEMAKKLNRTVQSVRNKVYNLQRDGDLPKVQRELAIDSYKRPWTEREDKRLLAMRNQGQTYLEIANELERTVTSVSNRAARLIKNNKAKPLLASWTADQISVLIDNVKFDENGFVHNYEELARLTGMKYSQVQGKVQRLRKIGKITVMPIEGTTNVKSKEAMQRFNDQRFAHVRQKENSDLKKEMNEPKSNPEITSKHLTVIITTIVINGIQTDQYFLPNGELLAIKRLTPPASNESANQSITKEIIS</sequence>
<gene>
    <name evidence="3" type="ORF">BAU18_002153</name>
</gene>
<dbReference type="Proteomes" id="UP001429357">
    <property type="component" value="Unassembled WGS sequence"/>
</dbReference>
<evidence type="ECO:0000313" key="3">
    <source>
        <dbReference type="EMBL" id="MEO1782541.1"/>
    </source>
</evidence>
<keyword evidence="1" id="KW-0175">Coiled coil</keyword>
<evidence type="ECO:0000313" key="4">
    <source>
        <dbReference type="Proteomes" id="UP001429357"/>
    </source>
</evidence>
<feature type="coiled-coil region" evidence="1">
    <location>
        <begin position="17"/>
        <end position="51"/>
    </location>
</feature>
<reference evidence="3" key="2">
    <citation type="submission" date="2024-02" db="EMBL/GenBank/DDBJ databases">
        <title>The Genome Sequence of Enterococcus diestrammenae JM9A.</title>
        <authorList>
            <person name="Earl A."/>
            <person name="Manson A."/>
            <person name="Gilmore M."/>
            <person name="Sanders J."/>
            <person name="Shea T."/>
            <person name="Howe W."/>
            <person name="Livny J."/>
            <person name="Cuomo C."/>
            <person name="Neafsey D."/>
            <person name="Birren B."/>
        </authorList>
    </citation>
    <scope>NUCLEOTIDE SEQUENCE</scope>
    <source>
        <strain evidence="3">JM9A</strain>
    </source>
</reference>
<organism evidence="3 4">
    <name type="scientific">Enterococcus diestrammenae</name>
    <dbReference type="NCBI Taxonomy" id="1155073"/>
    <lineage>
        <taxon>Bacteria</taxon>
        <taxon>Bacillati</taxon>
        <taxon>Bacillota</taxon>
        <taxon>Bacilli</taxon>
        <taxon>Lactobacillales</taxon>
        <taxon>Enterococcaceae</taxon>
        <taxon>Enterococcus</taxon>
    </lineage>
</organism>
<evidence type="ECO:0000259" key="2">
    <source>
        <dbReference type="SMART" id="SM00717"/>
    </source>
</evidence>
<dbReference type="SMART" id="SM00717">
    <property type="entry name" value="SANT"/>
    <property type="match status" value="2"/>
</dbReference>
<feature type="domain" description="Myb-like" evidence="2">
    <location>
        <begin position="1"/>
        <end position="51"/>
    </location>
</feature>
<dbReference type="EMBL" id="MAEI02000001">
    <property type="protein sequence ID" value="MEO1782541.1"/>
    <property type="molecule type" value="Genomic_DNA"/>
</dbReference>
<dbReference type="InterPro" id="IPR001005">
    <property type="entry name" value="SANT/Myb"/>
</dbReference>
<feature type="domain" description="Myb-like" evidence="2">
    <location>
        <begin position="66"/>
        <end position="112"/>
    </location>
</feature>
<accession>A0ABV0F7E9</accession>